<reference evidence="2 3" key="1">
    <citation type="submission" date="2019-03" db="EMBL/GenBank/DDBJ databases">
        <title>Genomics of glacier-inhabiting Cryobacterium strains.</title>
        <authorList>
            <person name="Liu Q."/>
            <person name="Xin Y.-H."/>
        </authorList>
    </citation>
    <scope>NUCLEOTIDE SEQUENCE [LARGE SCALE GENOMIC DNA]</scope>
    <source>
        <strain evidence="2 3">RHLT2-21</strain>
    </source>
</reference>
<dbReference type="Proteomes" id="UP000297643">
    <property type="component" value="Unassembled WGS sequence"/>
</dbReference>
<sequence>MSATDATPGAGKVVATPRGTPGGTPRWLFLTIAIVFGLFYAYDAWEGVGNLVGLNLAAQSLDTTLSGFGWGLLIAGVLLPVAVFALAIRFGRARSAGVQALLLLVGLCLVAALSADIFMFGLGSLIV</sequence>
<name>A0A4R8W7R2_9MICO</name>
<evidence type="ECO:0000313" key="2">
    <source>
        <dbReference type="EMBL" id="TFC02470.1"/>
    </source>
</evidence>
<proteinExistence type="predicted"/>
<organism evidence="2 3">
    <name type="scientific">Cryobacterium mannosilyticum</name>
    <dbReference type="NCBI Taxonomy" id="1259190"/>
    <lineage>
        <taxon>Bacteria</taxon>
        <taxon>Bacillati</taxon>
        <taxon>Actinomycetota</taxon>
        <taxon>Actinomycetes</taxon>
        <taxon>Micrococcales</taxon>
        <taxon>Microbacteriaceae</taxon>
        <taxon>Cryobacterium</taxon>
    </lineage>
</organism>
<feature type="transmembrane region" description="Helical" evidence="1">
    <location>
        <begin position="100"/>
        <end position="126"/>
    </location>
</feature>
<comment type="caution">
    <text evidence="2">The sequence shown here is derived from an EMBL/GenBank/DDBJ whole genome shotgun (WGS) entry which is preliminary data.</text>
</comment>
<evidence type="ECO:0000256" key="1">
    <source>
        <dbReference type="SAM" id="Phobius"/>
    </source>
</evidence>
<keyword evidence="1" id="KW-0472">Membrane</keyword>
<evidence type="ECO:0000313" key="3">
    <source>
        <dbReference type="Proteomes" id="UP000297643"/>
    </source>
</evidence>
<gene>
    <name evidence="2" type="ORF">E3O32_11390</name>
</gene>
<keyword evidence="3" id="KW-1185">Reference proteome</keyword>
<keyword evidence="1" id="KW-1133">Transmembrane helix</keyword>
<accession>A0A4R8W7R2</accession>
<keyword evidence="1" id="KW-0812">Transmembrane</keyword>
<dbReference type="RefSeq" id="WP_134509596.1">
    <property type="nucleotide sequence ID" value="NZ_SOFM01000035.1"/>
</dbReference>
<dbReference type="AlphaFoldDB" id="A0A4R8W7R2"/>
<feature type="transmembrane region" description="Helical" evidence="1">
    <location>
        <begin position="65"/>
        <end position="88"/>
    </location>
</feature>
<protein>
    <submittedName>
        <fullName evidence="2">Bacitracin resistance protein</fullName>
    </submittedName>
</protein>
<feature type="transmembrane region" description="Helical" evidence="1">
    <location>
        <begin position="27"/>
        <end position="45"/>
    </location>
</feature>
<dbReference type="EMBL" id="SOFM01000035">
    <property type="protein sequence ID" value="TFC02470.1"/>
    <property type="molecule type" value="Genomic_DNA"/>
</dbReference>